<evidence type="ECO:0000256" key="1">
    <source>
        <dbReference type="SAM" id="Phobius"/>
    </source>
</evidence>
<name>A0ABU0WA57_9GAMM</name>
<gene>
    <name evidence="3" type="ORF">RBH19_08145</name>
</gene>
<comment type="caution">
    <text evidence="3">The sequence shown here is derived from an EMBL/GenBank/DDBJ whole genome shotgun (WGS) entry which is preliminary data.</text>
</comment>
<evidence type="ECO:0000313" key="3">
    <source>
        <dbReference type="EMBL" id="MDQ2069840.1"/>
    </source>
</evidence>
<keyword evidence="3" id="KW-0418">Kinase</keyword>
<dbReference type="PANTHER" id="PTHR34220:SF7">
    <property type="entry name" value="SENSOR HISTIDINE KINASE YPDA"/>
    <property type="match status" value="1"/>
</dbReference>
<reference evidence="3 4" key="1">
    <citation type="submission" date="2023-08" db="EMBL/GenBank/DDBJ databases">
        <title>Whole-genome sequencing of halo(alkali)philic microorganisms from hypersaline lakes.</title>
        <authorList>
            <person name="Sorokin D.Y."/>
            <person name="Abbas B."/>
            <person name="Merkel A.Y."/>
        </authorList>
    </citation>
    <scope>NUCLEOTIDE SEQUENCE [LARGE SCALE GENOMIC DNA]</scope>
    <source>
        <strain evidence="3 4">AB-CW4</strain>
    </source>
</reference>
<dbReference type="PANTHER" id="PTHR34220">
    <property type="entry name" value="SENSOR HISTIDINE KINASE YPDA"/>
    <property type="match status" value="1"/>
</dbReference>
<keyword evidence="1" id="KW-1133">Transmembrane helix</keyword>
<proteinExistence type="predicted"/>
<dbReference type="GO" id="GO:0004673">
    <property type="term" value="F:protein histidine kinase activity"/>
    <property type="evidence" value="ECO:0007669"/>
    <property type="project" value="UniProtKB-EC"/>
</dbReference>
<dbReference type="Proteomes" id="UP001239019">
    <property type="component" value="Unassembled WGS sequence"/>
</dbReference>
<dbReference type="Gene3D" id="3.30.565.10">
    <property type="entry name" value="Histidine kinase-like ATPase, C-terminal domain"/>
    <property type="match status" value="1"/>
</dbReference>
<dbReference type="InterPro" id="IPR010559">
    <property type="entry name" value="Sig_transdc_His_kin_internal"/>
</dbReference>
<organism evidence="3 4">
    <name type="scientific">Natronospira bacteriovora</name>
    <dbReference type="NCBI Taxonomy" id="3069753"/>
    <lineage>
        <taxon>Bacteria</taxon>
        <taxon>Pseudomonadati</taxon>
        <taxon>Pseudomonadota</taxon>
        <taxon>Gammaproteobacteria</taxon>
        <taxon>Natronospirales</taxon>
        <taxon>Natronospiraceae</taxon>
        <taxon>Natronospira</taxon>
    </lineage>
</organism>
<evidence type="ECO:0000259" key="2">
    <source>
        <dbReference type="Pfam" id="PF06580"/>
    </source>
</evidence>
<protein>
    <submittedName>
        <fullName evidence="3">Sensor histidine kinase</fullName>
        <ecNumber evidence="3">2.7.13.3</ecNumber>
    </submittedName>
</protein>
<feature type="transmembrane region" description="Helical" evidence="1">
    <location>
        <begin position="56"/>
        <end position="77"/>
    </location>
</feature>
<dbReference type="EC" id="2.7.13.3" evidence="3"/>
<dbReference type="EMBL" id="JAVDDT010000004">
    <property type="protein sequence ID" value="MDQ2069840.1"/>
    <property type="molecule type" value="Genomic_DNA"/>
</dbReference>
<dbReference type="InterPro" id="IPR050640">
    <property type="entry name" value="Bact_2-comp_sensor_kinase"/>
</dbReference>
<dbReference type="InterPro" id="IPR036890">
    <property type="entry name" value="HATPase_C_sf"/>
</dbReference>
<accession>A0ABU0WA57</accession>
<keyword evidence="3" id="KW-0808">Transferase</keyword>
<feature type="transmembrane region" description="Helical" evidence="1">
    <location>
        <begin position="27"/>
        <end position="44"/>
    </location>
</feature>
<keyword evidence="1" id="KW-0812">Transmembrane</keyword>
<dbReference type="Pfam" id="PF06580">
    <property type="entry name" value="His_kinase"/>
    <property type="match status" value="1"/>
</dbReference>
<dbReference type="RefSeq" id="WP_306728334.1">
    <property type="nucleotide sequence ID" value="NZ_JAVDDT010000004.1"/>
</dbReference>
<sequence length="357" mass="40041">MNAAKPQGNETGTGADFLPDFCSAPNLLVVVLATQLLALLLVLTRSELGMGFWVDLGVVSLFLQWLALVCAGLVCVMRRPLAERPRLQAAALTYLALVAAILLLSLLAWHLADWSGLGSPWLPADQGQFLFRNTAIGAIVAGVMLRYFHIQNQWKQNVQREATARIEALQARIRPHFLFNSLNTVAALITVRPERAEQAVEDLSDLFRASLSDTPDGVSLADEMSLARRYLNLEGLRLGDRLDVDWRVRDEDLERVRVPRLIIQPLVENAVYHGIETRPEGGRVEVTATPHADHVEVLIENPLPDTDQRPTARRGHQMALDNVTQRLRLKLGPQARLETRRTESRFTTRLRLPREEE</sequence>
<dbReference type="SUPFAM" id="SSF55874">
    <property type="entry name" value="ATPase domain of HSP90 chaperone/DNA topoisomerase II/histidine kinase"/>
    <property type="match status" value="1"/>
</dbReference>
<feature type="domain" description="Signal transduction histidine kinase internal region" evidence="2">
    <location>
        <begin position="164"/>
        <end position="242"/>
    </location>
</feature>
<keyword evidence="1" id="KW-0472">Membrane</keyword>
<feature type="transmembrane region" description="Helical" evidence="1">
    <location>
        <begin position="129"/>
        <end position="148"/>
    </location>
</feature>
<keyword evidence="4" id="KW-1185">Reference proteome</keyword>
<evidence type="ECO:0000313" key="4">
    <source>
        <dbReference type="Proteomes" id="UP001239019"/>
    </source>
</evidence>
<feature type="transmembrane region" description="Helical" evidence="1">
    <location>
        <begin position="89"/>
        <end position="109"/>
    </location>
</feature>